<keyword evidence="9" id="KW-0289">Folate biosynthesis</keyword>
<evidence type="ECO:0000259" key="13">
    <source>
        <dbReference type="Pfam" id="PF01288"/>
    </source>
</evidence>
<dbReference type="CDD" id="cd00483">
    <property type="entry name" value="HPPK"/>
    <property type="match status" value="1"/>
</dbReference>
<keyword evidence="8" id="KW-0067">ATP-binding</keyword>
<dbReference type="EC" id="2.7.6.3" evidence="3"/>
<dbReference type="InterPro" id="IPR035907">
    <property type="entry name" value="Hppk_sf"/>
</dbReference>
<keyword evidence="15" id="KW-1185">Reference proteome</keyword>
<evidence type="ECO:0000313" key="15">
    <source>
        <dbReference type="Proteomes" id="UP000597338"/>
    </source>
</evidence>
<evidence type="ECO:0000256" key="10">
    <source>
        <dbReference type="ARBA" id="ARBA00029409"/>
    </source>
</evidence>
<evidence type="ECO:0000256" key="8">
    <source>
        <dbReference type="ARBA" id="ARBA00022840"/>
    </source>
</evidence>
<sequence length="176" mass="20260">MQMSASGTTDTYLLLGTNMGNREALLTQARAEITDEIGSLTRVSSIYETAAWGNENQPNYLNQVIQVTTQLPPFRLLEKIQAIEKKMGRKRHIKWEARLIDIDILFYGDYIINMPDLKVPHPHLAERNFALIPLQEIAPFLVHPLSKKNITDLVKQTTDRLPVNRYKTETHEQHKL</sequence>
<dbReference type="PANTHER" id="PTHR43071:SF1">
    <property type="entry name" value="2-AMINO-4-HYDROXY-6-HYDROXYMETHYLDIHYDROPTERIDINE PYROPHOSPHOKINASE"/>
    <property type="match status" value="1"/>
</dbReference>
<dbReference type="Gene3D" id="3.30.70.560">
    <property type="entry name" value="7,8-Dihydro-6-hydroxymethylpterin-pyrophosphokinase HPPK"/>
    <property type="match status" value="1"/>
</dbReference>
<evidence type="ECO:0000313" key="14">
    <source>
        <dbReference type="EMBL" id="GGC33991.1"/>
    </source>
</evidence>
<reference evidence="15" key="1">
    <citation type="journal article" date="2019" name="Int. J. Syst. Evol. Microbiol.">
        <title>The Global Catalogue of Microorganisms (GCM) 10K type strain sequencing project: providing services to taxonomists for standard genome sequencing and annotation.</title>
        <authorList>
            <consortium name="The Broad Institute Genomics Platform"/>
            <consortium name="The Broad Institute Genome Sequencing Center for Infectious Disease"/>
            <person name="Wu L."/>
            <person name="Ma J."/>
        </authorList>
    </citation>
    <scope>NUCLEOTIDE SEQUENCE [LARGE SCALE GENOMIC DNA]</scope>
    <source>
        <strain evidence="15">CGMCC 1.15342</strain>
    </source>
</reference>
<evidence type="ECO:0000256" key="1">
    <source>
        <dbReference type="ARBA" id="ARBA00005051"/>
    </source>
</evidence>
<evidence type="ECO:0000256" key="5">
    <source>
        <dbReference type="ARBA" id="ARBA00022679"/>
    </source>
</evidence>
<dbReference type="SUPFAM" id="SSF55083">
    <property type="entry name" value="6-hydroxymethyl-7,8-dihydropterin pyrophosphokinase, HPPK"/>
    <property type="match status" value="1"/>
</dbReference>
<dbReference type="InterPro" id="IPR000550">
    <property type="entry name" value="Hppk"/>
</dbReference>
<accession>A0ABQ1M6I8</accession>
<feature type="domain" description="7,8-dihydro-6-hydroxymethylpterin-pyrophosphokinase" evidence="13">
    <location>
        <begin position="12"/>
        <end position="139"/>
    </location>
</feature>
<dbReference type="PANTHER" id="PTHR43071">
    <property type="entry name" value="2-AMINO-4-HYDROXY-6-HYDROXYMETHYLDIHYDROPTERIDINE PYROPHOSPHOKINASE"/>
    <property type="match status" value="1"/>
</dbReference>
<evidence type="ECO:0000256" key="3">
    <source>
        <dbReference type="ARBA" id="ARBA00013253"/>
    </source>
</evidence>
<evidence type="ECO:0000256" key="6">
    <source>
        <dbReference type="ARBA" id="ARBA00022741"/>
    </source>
</evidence>
<dbReference type="Proteomes" id="UP000597338">
    <property type="component" value="Unassembled WGS sequence"/>
</dbReference>
<keyword evidence="7" id="KW-0418">Kinase</keyword>
<gene>
    <name evidence="14" type="primary">folK</name>
    <name evidence="14" type="ORF">GCM10011386_27610</name>
</gene>
<organism evidence="14 15">
    <name type="scientific">Parapedobacter defluvii</name>
    <dbReference type="NCBI Taxonomy" id="2045106"/>
    <lineage>
        <taxon>Bacteria</taxon>
        <taxon>Pseudomonadati</taxon>
        <taxon>Bacteroidota</taxon>
        <taxon>Sphingobacteriia</taxon>
        <taxon>Sphingobacteriales</taxon>
        <taxon>Sphingobacteriaceae</taxon>
        <taxon>Parapedobacter</taxon>
    </lineage>
</organism>
<keyword evidence="6" id="KW-0547">Nucleotide-binding</keyword>
<dbReference type="NCBIfam" id="TIGR01498">
    <property type="entry name" value="folK"/>
    <property type="match status" value="1"/>
</dbReference>
<evidence type="ECO:0000256" key="2">
    <source>
        <dbReference type="ARBA" id="ARBA00005810"/>
    </source>
</evidence>
<evidence type="ECO:0000256" key="4">
    <source>
        <dbReference type="ARBA" id="ARBA00016218"/>
    </source>
</evidence>
<comment type="pathway">
    <text evidence="1">Cofactor biosynthesis; tetrahydrofolate biosynthesis; 2-amino-4-hydroxy-6-hydroxymethyl-7,8-dihydropteridine diphosphate from 7,8-dihydroneopterin triphosphate: step 4/4.</text>
</comment>
<evidence type="ECO:0000256" key="7">
    <source>
        <dbReference type="ARBA" id="ARBA00022777"/>
    </source>
</evidence>
<comment type="function">
    <text evidence="10">Catalyzes the transfer of pyrophosphate from adenosine triphosphate (ATP) to 6-hydroxymethyl-7,8-dihydropterin, an enzymatic step in folate biosynthesis pathway.</text>
</comment>
<name>A0ABQ1M6I8_9SPHI</name>
<dbReference type="Pfam" id="PF01288">
    <property type="entry name" value="HPPK"/>
    <property type="match status" value="1"/>
</dbReference>
<evidence type="ECO:0000256" key="12">
    <source>
        <dbReference type="ARBA" id="ARBA00033413"/>
    </source>
</evidence>
<protein>
    <recommendedName>
        <fullName evidence="4">2-amino-4-hydroxy-6-hydroxymethyldihydropteridine pyrophosphokinase</fullName>
        <ecNumber evidence="3">2.7.6.3</ecNumber>
    </recommendedName>
    <alternativeName>
        <fullName evidence="11">6-hydroxymethyl-7,8-dihydropterin pyrophosphokinase</fullName>
    </alternativeName>
    <alternativeName>
        <fullName evidence="12">7,8-dihydro-6-hydroxymethylpterin-pyrophosphokinase</fullName>
    </alternativeName>
</protein>
<comment type="similarity">
    <text evidence="2">Belongs to the HPPK family.</text>
</comment>
<comment type="caution">
    <text evidence="14">The sequence shown here is derived from an EMBL/GenBank/DDBJ whole genome shotgun (WGS) entry which is preliminary data.</text>
</comment>
<evidence type="ECO:0000256" key="11">
    <source>
        <dbReference type="ARBA" id="ARBA00029766"/>
    </source>
</evidence>
<dbReference type="EMBL" id="BMIK01000009">
    <property type="protein sequence ID" value="GGC33991.1"/>
    <property type="molecule type" value="Genomic_DNA"/>
</dbReference>
<proteinExistence type="inferred from homology"/>
<evidence type="ECO:0000256" key="9">
    <source>
        <dbReference type="ARBA" id="ARBA00022909"/>
    </source>
</evidence>
<keyword evidence="5" id="KW-0808">Transferase</keyword>